<sequence>MKNFSRACLGMLLAAAAVPTAAHAQEEEDSSGISISGTATVVSDYRFRGFSQSNEEAAIQGGFTISHDSGLYIGTWGSSIGFANGTEIDVVGGYSHELVPGLTADIGATLYLYPGTADSSIIEPYLAMSGDIGPASIKTAIAWAPSGQDSLGDDSGVYIYTDAGVAIPSTPFSLNGHIGFAKSDSFLGGADGSVVDYSIGVSASWKALTGSVAYVNTDAPKALGYKESVGADGAVIFSLGVSF</sequence>
<evidence type="ECO:0008006" key="4">
    <source>
        <dbReference type="Google" id="ProtNLM"/>
    </source>
</evidence>
<evidence type="ECO:0000256" key="1">
    <source>
        <dbReference type="SAM" id="SignalP"/>
    </source>
</evidence>
<evidence type="ECO:0000313" key="3">
    <source>
        <dbReference type="Proteomes" id="UP000198339"/>
    </source>
</evidence>
<feature type="chain" id="PRO_5013258058" description="Porin" evidence="1">
    <location>
        <begin position="25"/>
        <end position="243"/>
    </location>
</feature>
<proteinExistence type="predicted"/>
<dbReference type="Pfam" id="PF09694">
    <property type="entry name" value="Gcw_chp"/>
    <property type="match status" value="1"/>
</dbReference>
<feature type="signal peptide" evidence="1">
    <location>
        <begin position="1"/>
        <end position="24"/>
    </location>
</feature>
<accession>A0A239J0N5</accession>
<dbReference type="Proteomes" id="UP000198339">
    <property type="component" value="Unassembled WGS sequence"/>
</dbReference>
<dbReference type="NCBIfam" id="TIGR02001">
    <property type="entry name" value="gcw_chp"/>
    <property type="match status" value="1"/>
</dbReference>
<reference evidence="2 3" key="1">
    <citation type="submission" date="2017-06" db="EMBL/GenBank/DDBJ databases">
        <authorList>
            <person name="Kim H.J."/>
            <person name="Triplett B.A."/>
        </authorList>
    </citation>
    <scope>NUCLEOTIDE SEQUENCE [LARGE SCALE GENOMIC DNA]</scope>
    <source>
        <strain evidence="2 3">DS15</strain>
    </source>
</reference>
<protein>
    <recommendedName>
        <fullName evidence="4">Porin</fullName>
    </recommendedName>
</protein>
<dbReference type="OrthoDB" id="9793561at2"/>
<evidence type="ECO:0000313" key="2">
    <source>
        <dbReference type="EMBL" id="SNS99369.1"/>
    </source>
</evidence>
<organism evidence="2 3">
    <name type="scientific">Sphingopyxis indica</name>
    <dbReference type="NCBI Taxonomy" id="436663"/>
    <lineage>
        <taxon>Bacteria</taxon>
        <taxon>Pseudomonadati</taxon>
        <taxon>Pseudomonadota</taxon>
        <taxon>Alphaproteobacteria</taxon>
        <taxon>Sphingomonadales</taxon>
        <taxon>Sphingomonadaceae</taxon>
        <taxon>Sphingopyxis</taxon>
    </lineage>
</organism>
<keyword evidence="3" id="KW-1185">Reference proteome</keyword>
<gene>
    <name evidence="2" type="ORF">SAMN06295955_10922</name>
</gene>
<dbReference type="InterPro" id="IPR010239">
    <property type="entry name" value="CHP02001"/>
</dbReference>
<dbReference type="AlphaFoldDB" id="A0A239J0N5"/>
<name>A0A239J0N5_9SPHN</name>
<dbReference type="EMBL" id="FZPA01000009">
    <property type="protein sequence ID" value="SNS99369.1"/>
    <property type="molecule type" value="Genomic_DNA"/>
</dbReference>
<dbReference type="RefSeq" id="WP_089216353.1">
    <property type="nucleotide sequence ID" value="NZ_CP076394.1"/>
</dbReference>
<keyword evidence="1" id="KW-0732">Signal</keyword>